<feature type="transmembrane region" description="Helical" evidence="10">
    <location>
        <begin position="104"/>
        <end position="125"/>
    </location>
</feature>
<feature type="transmembrane region" description="Helical" evidence="10">
    <location>
        <begin position="137"/>
        <end position="157"/>
    </location>
</feature>
<organism evidence="12 13">
    <name type="scientific">Paenibacillus phoenicis</name>
    <dbReference type="NCBI Taxonomy" id="554117"/>
    <lineage>
        <taxon>Bacteria</taxon>
        <taxon>Bacillati</taxon>
        <taxon>Bacillota</taxon>
        <taxon>Bacilli</taxon>
        <taxon>Bacillales</taxon>
        <taxon>Paenibacillaceae</taxon>
        <taxon>Paenibacillus</taxon>
    </lineage>
</organism>
<dbReference type="InterPro" id="IPR036890">
    <property type="entry name" value="HATPase_C_sf"/>
</dbReference>
<dbReference type="SMART" id="SM00388">
    <property type="entry name" value="HisKA"/>
    <property type="match status" value="1"/>
</dbReference>
<dbReference type="Gene3D" id="3.30.565.10">
    <property type="entry name" value="Histidine kinase-like ATPase, C-terminal domain"/>
    <property type="match status" value="1"/>
</dbReference>
<dbReference type="SMART" id="SM00387">
    <property type="entry name" value="HATPase_c"/>
    <property type="match status" value="1"/>
</dbReference>
<dbReference type="SUPFAM" id="SSF47384">
    <property type="entry name" value="Homodimeric domain of signal transducing histidine kinase"/>
    <property type="match status" value="1"/>
</dbReference>
<evidence type="ECO:0000256" key="5">
    <source>
        <dbReference type="ARBA" id="ARBA00022741"/>
    </source>
</evidence>
<evidence type="ECO:0000256" key="6">
    <source>
        <dbReference type="ARBA" id="ARBA00022777"/>
    </source>
</evidence>
<evidence type="ECO:0000256" key="9">
    <source>
        <dbReference type="SAM" id="Coils"/>
    </source>
</evidence>
<dbReference type="Proteomes" id="UP001292216">
    <property type="component" value="Unassembled WGS sequence"/>
</dbReference>
<keyword evidence="9" id="KW-0175">Coiled coil</keyword>
<dbReference type="PANTHER" id="PTHR43711">
    <property type="entry name" value="TWO-COMPONENT HISTIDINE KINASE"/>
    <property type="match status" value="1"/>
</dbReference>
<gene>
    <name evidence="12" type="ORF">U9M73_20780</name>
</gene>
<keyword evidence="10" id="KW-0812">Transmembrane</keyword>
<keyword evidence="13" id="KW-1185">Reference proteome</keyword>
<keyword evidence="5" id="KW-0547">Nucleotide-binding</keyword>
<dbReference type="EC" id="2.7.13.3" evidence="2"/>
<comment type="caution">
    <text evidence="12">The sequence shown here is derived from an EMBL/GenBank/DDBJ whole genome shotgun (WGS) entry which is preliminary data.</text>
</comment>
<dbReference type="PANTHER" id="PTHR43711:SF26">
    <property type="entry name" value="SENSOR HISTIDINE KINASE RCSC"/>
    <property type="match status" value="1"/>
</dbReference>
<feature type="coiled-coil region" evidence="9">
    <location>
        <begin position="196"/>
        <end position="230"/>
    </location>
</feature>
<dbReference type="Pfam" id="PF02518">
    <property type="entry name" value="HATPase_c"/>
    <property type="match status" value="1"/>
</dbReference>
<feature type="domain" description="Histidine kinase" evidence="11">
    <location>
        <begin position="240"/>
        <end position="464"/>
    </location>
</feature>
<feature type="transmembrane region" description="Helical" evidence="10">
    <location>
        <begin position="163"/>
        <end position="186"/>
    </location>
</feature>
<reference evidence="12 13" key="1">
    <citation type="submission" date="2023-12" db="EMBL/GenBank/DDBJ databases">
        <title>Whole genome sequencing of Paenibacillus phoenicis isolated from the Phoenix Mars Lander spacecraft assembly facility.</title>
        <authorList>
            <person name="Garcia A."/>
            <person name="Venkateswaran K."/>
        </authorList>
    </citation>
    <scope>NUCLEOTIDE SEQUENCE [LARGE SCALE GENOMIC DNA]</scope>
    <source>
        <strain evidence="12 13">3PO2SA</strain>
    </source>
</reference>
<dbReference type="InterPro" id="IPR005467">
    <property type="entry name" value="His_kinase_dom"/>
</dbReference>
<dbReference type="CDD" id="cd16922">
    <property type="entry name" value="HATPase_EvgS-ArcB-TorS-like"/>
    <property type="match status" value="1"/>
</dbReference>
<feature type="transmembrane region" description="Helical" evidence="10">
    <location>
        <begin position="7"/>
        <end position="25"/>
    </location>
</feature>
<dbReference type="SUPFAM" id="SSF55874">
    <property type="entry name" value="ATPase domain of HSP90 chaperone/DNA topoisomerase II/histidine kinase"/>
    <property type="match status" value="1"/>
</dbReference>
<evidence type="ECO:0000256" key="4">
    <source>
        <dbReference type="ARBA" id="ARBA00022679"/>
    </source>
</evidence>
<keyword evidence="6" id="KW-0418">Kinase</keyword>
<dbReference type="PROSITE" id="PS50109">
    <property type="entry name" value="HIS_KIN"/>
    <property type="match status" value="1"/>
</dbReference>
<dbReference type="Gene3D" id="1.10.287.130">
    <property type="match status" value="1"/>
</dbReference>
<dbReference type="GO" id="GO:0005524">
    <property type="term" value="F:ATP binding"/>
    <property type="evidence" value="ECO:0007669"/>
    <property type="project" value="UniProtKB-KW"/>
</dbReference>
<dbReference type="InterPro" id="IPR050736">
    <property type="entry name" value="Sensor_HK_Regulatory"/>
</dbReference>
<name>A0ABU5PQX3_9BACL</name>
<dbReference type="InterPro" id="IPR003594">
    <property type="entry name" value="HATPase_dom"/>
</dbReference>
<accession>A0ABU5PQX3</accession>
<dbReference type="InterPro" id="IPR036097">
    <property type="entry name" value="HisK_dim/P_sf"/>
</dbReference>
<feature type="transmembrane region" description="Helical" evidence="10">
    <location>
        <begin position="37"/>
        <end position="57"/>
    </location>
</feature>
<evidence type="ECO:0000256" key="8">
    <source>
        <dbReference type="ARBA" id="ARBA00023012"/>
    </source>
</evidence>
<protein>
    <recommendedName>
        <fullName evidence="2">histidine kinase</fullName>
        <ecNumber evidence="2">2.7.13.3</ecNumber>
    </recommendedName>
</protein>
<evidence type="ECO:0000313" key="12">
    <source>
        <dbReference type="EMBL" id="MEA3572366.1"/>
    </source>
</evidence>
<keyword evidence="10" id="KW-1133">Transmembrane helix</keyword>
<dbReference type="CDD" id="cd00082">
    <property type="entry name" value="HisKA"/>
    <property type="match status" value="1"/>
</dbReference>
<comment type="catalytic activity">
    <reaction evidence="1">
        <text>ATP + protein L-histidine = ADP + protein N-phospho-L-histidine.</text>
        <dbReference type="EC" id="2.7.13.3"/>
    </reaction>
</comment>
<evidence type="ECO:0000256" key="2">
    <source>
        <dbReference type="ARBA" id="ARBA00012438"/>
    </source>
</evidence>
<keyword evidence="4" id="KW-0808">Transferase</keyword>
<evidence type="ECO:0000256" key="10">
    <source>
        <dbReference type="SAM" id="Phobius"/>
    </source>
</evidence>
<keyword evidence="8" id="KW-0902">Two-component regulatory system</keyword>
<dbReference type="PRINTS" id="PR00344">
    <property type="entry name" value="BCTRLSENSOR"/>
</dbReference>
<evidence type="ECO:0000313" key="13">
    <source>
        <dbReference type="Proteomes" id="UP001292216"/>
    </source>
</evidence>
<evidence type="ECO:0000256" key="7">
    <source>
        <dbReference type="ARBA" id="ARBA00022840"/>
    </source>
</evidence>
<evidence type="ECO:0000256" key="1">
    <source>
        <dbReference type="ARBA" id="ARBA00000085"/>
    </source>
</evidence>
<keyword evidence="10" id="KW-0472">Membrane</keyword>
<dbReference type="Pfam" id="PF00512">
    <property type="entry name" value="HisKA"/>
    <property type="match status" value="1"/>
</dbReference>
<evidence type="ECO:0000259" key="11">
    <source>
        <dbReference type="PROSITE" id="PS50109"/>
    </source>
</evidence>
<dbReference type="EMBL" id="JAYERP010000001">
    <property type="protein sequence ID" value="MEA3572366.1"/>
    <property type="molecule type" value="Genomic_DNA"/>
</dbReference>
<dbReference type="InterPro" id="IPR004358">
    <property type="entry name" value="Sig_transdc_His_kin-like_C"/>
</dbReference>
<dbReference type="InterPro" id="IPR003661">
    <property type="entry name" value="HisK_dim/P_dom"/>
</dbReference>
<keyword evidence="3" id="KW-0597">Phosphoprotein</keyword>
<keyword evidence="7 12" id="KW-0067">ATP-binding</keyword>
<feature type="transmembrane region" description="Helical" evidence="10">
    <location>
        <begin position="69"/>
        <end position="92"/>
    </location>
</feature>
<dbReference type="RefSeq" id="WP_050769706.1">
    <property type="nucleotide sequence ID" value="NZ_CBCSKM010000004.1"/>
</dbReference>
<sequence length="479" mass="53047">MGIGISFLLNLSLLITVAYLANILYKYGLRKMPQRSLYVLSVLMMIFSGWICIKFGFRLNDDVRFDLRAVPLIIAAFVYSQPLTLIVIGVGIGLARLTFGLSDAAMAGLLNLTILGFVCAGLNLWMRRTSYRFAIKGIVTILVVNVINSLNLAVIGVVPPKHYLLDIMPIALPLSILLSLGFALILRDFQLGARQNLELKYANELLRKQADELQKAKIGLEDRAEQLAEASSHKSEFLATMSHELRTPLNSIINLAEMIAESDEASEEISEYGRIIHKSGEELLQIINDILDLSKVEAGRLEITNEEVVLAEIPVWMQLQFEQIAAQKKIAFTTRLEESLPDSIISDPQRIAQILRNLLSNAFKFTHEGHVELDIRRAPAKGTAEGEWLVFTVSDTGIGVAEDKQRAVFEAFQQADGSISRRYGGTGLGLSISSNLARLLGGYLRMESKEGQGSTFSFYLPLKPARSHCGEVHSQSELP</sequence>
<evidence type="ECO:0000256" key="3">
    <source>
        <dbReference type="ARBA" id="ARBA00022553"/>
    </source>
</evidence>
<proteinExistence type="predicted"/>